<name>A0A2G5CPM7_AQUCA</name>
<protein>
    <submittedName>
        <fullName evidence="1">Uncharacterized protein</fullName>
    </submittedName>
</protein>
<gene>
    <name evidence="1" type="ORF">AQUCO_04200182v1</name>
</gene>
<accession>A0A2G5CPM7</accession>
<keyword evidence="2" id="KW-1185">Reference proteome</keyword>
<dbReference type="EMBL" id="KZ305059">
    <property type="protein sequence ID" value="PIA33242.1"/>
    <property type="molecule type" value="Genomic_DNA"/>
</dbReference>
<dbReference type="AlphaFoldDB" id="A0A2G5CPM7"/>
<evidence type="ECO:0000313" key="2">
    <source>
        <dbReference type="Proteomes" id="UP000230069"/>
    </source>
</evidence>
<reference evidence="1 2" key="1">
    <citation type="submission" date="2017-09" db="EMBL/GenBank/DDBJ databases">
        <title>WGS assembly of Aquilegia coerulea Goldsmith.</title>
        <authorList>
            <person name="Hodges S."/>
            <person name="Kramer E."/>
            <person name="Nordborg M."/>
            <person name="Tomkins J."/>
            <person name="Borevitz J."/>
            <person name="Derieg N."/>
            <person name="Yan J."/>
            <person name="Mihaltcheva S."/>
            <person name="Hayes R.D."/>
            <person name="Rokhsar D."/>
        </authorList>
    </citation>
    <scope>NUCLEOTIDE SEQUENCE [LARGE SCALE GENOMIC DNA]</scope>
    <source>
        <strain evidence="2">cv. Goldsmith</strain>
    </source>
</reference>
<organism evidence="1 2">
    <name type="scientific">Aquilegia coerulea</name>
    <name type="common">Rocky mountain columbine</name>
    <dbReference type="NCBI Taxonomy" id="218851"/>
    <lineage>
        <taxon>Eukaryota</taxon>
        <taxon>Viridiplantae</taxon>
        <taxon>Streptophyta</taxon>
        <taxon>Embryophyta</taxon>
        <taxon>Tracheophyta</taxon>
        <taxon>Spermatophyta</taxon>
        <taxon>Magnoliopsida</taxon>
        <taxon>Ranunculales</taxon>
        <taxon>Ranunculaceae</taxon>
        <taxon>Thalictroideae</taxon>
        <taxon>Aquilegia</taxon>
    </lineage>
</organism>
<dbReference type="InParanoid" id="A0A2G5CPM7"/>
<proteinExistence type="predicted"/>
<dbReference type="Proteomes" id="UP000230069">
    <property type="component" value="Unassembled WGS sequence"/>
</dbReference>
<sequence>MGELRRALENFFFFYERALLKGVRLSQGPSSKSFLLPKESQGKMGFSLAIKHTLNSYIRIYWIHGDEQNITCQMAVEIC</sequence>
<evidence type="ECO:0000313" key="1">
    <source>
        <dbReference type="EMBL" id="PIA33242.1"/>
    </source>
</evidence>